<comment type="similarity">
    <text evidence="1">Belongs to the LysR transcriptional regulatory family.</text>
</comment>
<dbReference type="RefSeq" id="WP_341399059.1">
    <property type="nucleotide sequence ID" value="NZ_JBBUTI010000006.1"/>
</dbReference>
<dbReference type="InterPro" id="IPR036388">
    <property type="entry name" value="WH-like_DNA-bd_sf"/>
</dbReference>
<dbReference type="PANTHER" id="PTHR30537">
    <property type="entry name" value="HTH-TYPE TRANSCRIPTIONAL REGULATOR"/>
    <property type="match status" value="1"/>
</dbReference>
<dbReference type="PANTHER" id="PTHR30537:SF5">
    <property type="entry name" value="HTH-TYPE TRANSCRIPTIONAL ACTIVATOR TTDR-RELATED"/>
    <property type="match status" value="1"/>
</dbReference>
<dbReference type="EMBL" id="JBBUTI010000006">
    <property type="protein sequence ID" value="MEK8046762.1"/>
    <property type="molecule type" value="Genomic_DNA"/>
</dbReference>
<dbReference type="InterPro" id="IPR005119">
    <property type="entry name" value="LysR_subst-bd"/>
</dbReference>
<proteinExistence type="inferred from homology"/>
<evidence type="ECO:0000256" key="2">
    <source>
        <dbReference type="ARBA" id="ARBA00023015"/>
    </source>
</evidence>
<dbReference type="Proteomes" id="UP001379945">
    <property type="component" value="Unassembled WGS sequence"/>
</dbReference>
<dbReference type="Gene3D" id="1.10.10.10">
    <property type="entry name" value="Winged helix-like DNA-binding domain superfamily/Winged helix DNA-binding domain"/>
    <property type="match status" value="1"/>
</dbReference>
<keyword evidence="3" id="KW-0238">DNA-binding</keyword>
<dbReference type="Pfam" id="PF03466">
    <property type="entry name" value="LysR_substrate"/>
    <property type="match status" value="1"/>
</dbReference>
<sequence>MDPNDLALFAHVADAGSFTVAADRLGLPKSTVSRRLTALEARLGERLMQRTTRRLTLTDFGLGVLEHARQVVAETDSVLALAQHRQAEPSGVLRVSMPGDIAQLVLADALAAFVRDHPRVTLALDLSPRRVDLVAESFDLVVRMGSLRDEAHLSARRLATFQTGLYASPGCLAALDAPQHPDELLDPERGWRALVIAPGGVGRPLPWALQQHSIDGQVTARWEGLPARATQANSPALLLQLAEAGQGVAAAGEFFAHRAVRDGRLVRVLPDWQLPGVDCWAVFPERRLMPAKTRALLDAMVQALAPCENQEAGPAFNPLARAPRP</sequence>
<organism evidence="6 7">
    <name type="scientific">Ideonella margarita</name>
    <dbReference type="NCBI Taxonomy" id="2984191"/>
    <lineage>
        <taxon>Bacteria</taxon>
        <taxon>Pseudomonadati</taxon>
        <taxon>Pseudomonadota</taxon>
        <taxon>Betaproteobacteria</taxon>
        <taxon>Burkholderiales</taxon>
        <taxon>Sphaerotilaceae</taxon>
        <taxon>Ideonella</taxon>
    </lineage>
</organism>
<dbReference type="CDD" id="cd08422">
    <property type="entry name" value="PBP2_CrgA_like"/>
    <property type="match status" value="1"/>
</dbReference>
<protein>
    <submittedName>
        <fullName evidence="6">LysR family transcriptional regulator</fullName>
    </submittedName>
</protein>
<dbReference type="InterPro" id="IPR058163">
    <property type="entry name" value="LysR-type_TF_proteobact-type"/>
</dbReference>
<keyword evidence="7" id="KW-1185">Reference proteome</keyword>
<reference evidence="6 7" key="1">
    <citation type="submission" date="2024-04" db="EMBL/GenBank/DDBJ databases">
        <title>Novel species of the genus Ideonella isolated from streams.</title>
        <authorList>
            <person name="Lu H."/>
        </authorList>
    </citation>
    <scope>NUCLEOTIDE SEQUENCE [LARGE SCALE GENOMIC DNA]</scope>
    <source>
        <strain evidence="6 7">LYT19W</strain>
    </source>
</reference>
<dbReference type="Gene3D" id="3.40.190.290">
    <property type="match status" value="1"/>
</dbReference>
<dbReference type="SUPFAM" id="SSF53850">
    <property type="entry name" value="Periplasmic binding protein-like II"/>
    <property type="match status" value="1"/>
</dbReference>
<evidence type="ECO:0000313" key="6">
    <source>
        <dbReference type="EMBL" id="MEK8046762.1"/>
    </source>
</evidence>
<dbReference type="PROSITE" id="PS50931">
    <property type="entry name" value="HTH_LYSR"/>
    <property type="match status" value="1"/>
</dbReference>
<feature type="domain" description="HTH lysR-type" evidence="5">
    <location>
        <begin position="1"/>
        <end position="58"/>
    </location>
</feature>
<dbReference type="InterPro" id="IPR000847">
    <property type="entry name" value="LysR_HTH_N"/>
</dbReference>
<evidence type="ECO:0000313" key="7">
    <source>
        <dbReference type="Proteomes" id="UP001379945"/>
    </source>
</evidence>
<evidence type="ECO:0000256" key="3">
    <source>
        <dbReference type="ARBA" id="ARBA00023125"/>
    </source>
</evidence>
<name>A0ABU9C8N5_9BURK</name>
<gene>
    <name evidence="6" type="ORF">AACH00_10415</name>
</gene>
<dbReference type="SUPFAM" id="SSF46785">
    <property type="entry name" value="Winged helix' DNA-binding domain"/>
    <property type="match status" value="1"/>
</dbReference>
<keyword evidence="2" id="KW-0805">Transcription regulation</keyword>
<evidence type="ECO:0000256" key="1">
    <source>
        <dbReference type="ARBA" id="ARBA00009437"/>
    </source>
</evidence>
<dbReference type="InterPro" id="IPR036390">
    <property type="entry name" value="WH_DNA-bd_sf"/>
</dbReference>
<accession>A0ABU9C8N5</accession>
<evidence type="ECO:0000259" key="5">
    <source>
        <dbReference type="PROSITE" id="PS50931"/>
    </source>
</evidence>
<keyword evidence="4" id="KW-0804">Transcription</keyword>
<dbReference type="Pfam" id="PF00126">
    <property type="entry name" value="HTH_1"/>
    <property type="match status" value="1"/>
</dbReference>
<comment type="caution">
    <text evidence="6">The sequence shown here is derived from an EMBL/GenBank/DDBJ whole genome shotgun (WGS) entry which is preliminary data.</text>
</comment>
<evidence type="ECO:0000256" key="4">
    <source>
        <dbReference type="ARBA" id="ARBA00023163"/>
    </source>
</evidence>